<dbReference type="Gene3D" id="3.40.47.10">
    <property type="match status" value="1"/>
</dbReference>
<feature type="active site" evidence="9">
    <location>
        <position position="286"/>
    </location>
</feature>
<comment type="caution">
    <text evidence="12">The sequence shown here is derived from an EMBL/GenBank/DDBJ whole genome shotgun (WGS) entry which is preliminary data.</text>
</comment>
<gene>
    <name evidence="9" type="primary">fabH</name>
    <name evidence="13" type="ORF">DQX05_24845</name>
    <name evidence="12" type="ORF">DQX05_28620</name>
</gene>
<dbReference type="HAMAP" id="MF_01815">
    <property type="entry name" value="FabH"/>
    <property type="match status" value="1"/>
</dbReference>
<keyword evidence="2 9" id="KW-0963">Cytoplasm</keyword>
<dbReference type="GO" id="GO:0005737">
    <property type="term" value="C:cytoplasm"/>
    <property type="evidence" value="ECO:0007669"/>
    <property type="project" value="UniProtKB-SubCell"/>
</dbReference>
<keyword evidence="4 9" id="KW-0808">Transferase</keyword>
<feature type="domain" description="Beta-ketoacyl-[acyl-carrier-protein] synthase III N-terminal" evidence="11">
    <location>
        <begin position="113"/>
        <end position="186"/>
    </location>
</feature>
<evidence type="ECO:0000259" key="11">
    <source>
        <dbReference type="Pfam" id="PF08545"/>
    </source>
</evidence>
<feature type="region of interest" description="ACP-binding" evidence="9">
    <location>
        <begin position="257"/>
        <end position="261"/>
    </location>
</feature>
<keyword evidence="6 9" id="KW-0443">Lipid metabolism</keyword>
<comment type="subcellular location">
    <subcellularLocation>
        <location evidence="9">Cytoplasm</location>
    </subcellularLocation>
</comment>
<dbReference type="EMBL" id="QYZD01000034">
    <property type="protein sequence ID" value="RJG20561.1"/>
    <property type="molecule type" value="Genomic_DNA"/>
</dbReference>
<dbReference type="UniPathway" id="UPA00094"/>
<dbReference type="InterPro" id="IPR013751">
    <property type="entry name" value="ACP_syn_III_N"/>
</dbReference>
<keyword evidence="7 9" id="KW-0275">Fatty acid biosynthesis</keyword>
<evidence type="ECO:0000256" key="9">
    <source>
        <dbReference type="HAMAP-Rule" id="MF_01815"/>
    </source>
</evidence>
<dbReference type="InterPro" id="IPR013747">
    <property type="entry name" value="ACP_syn_III_C"/>
</dbReference>
<keyword evidence="9" id="KW-0511">Multifunctional enzyme</keyword>
<evidence type="ECO:0000256" key="5">
    <source>
        <dbReference type="ARBA" id="ARBA00022832"/>
    </source>
</evidence>
<keyword evidence="5 9" id="KW-0276">Fatty acid metabolism</keyword>
<evidence type="ECO:0000256" key="3">
    <source>
        <dbReference type="ARBA" id="ARBA00022516"/>
    </source>
</evidence>
<evidence type="ECO:0000256" key="4">
    <source>
        <dbReference type="ARBA" id="ARBA00022679"/>
    </source>
</evidence>
<dbReference type="SUPFAM" id="SSF53901">
    <property type="entry name" value="Thiolase-like"/>
    <property type="match status" value="1"/>
</dbReference>
<proteinExistence type="inferred from homology"/>
<dbReference type="CDD" id="cd00830">
    <property type="entry name" value="KAS_III"/>
    <property type="match status" value="1"/>
</dbReference>
<comment type="subunit">
    <text evidence="9">Homodimer.</text>
</comment>
<feature type="domain" description="Beta-ketoacyl-[acyl-carrier-protein] synthase III C-terminal" evidence="10">
    <location>
        <begin position="240"/>
        <end position="329"/>
    </location>
</feature>
<dbReference type="Proteomes" id="UP000266177">
    <property type="component" value="Unassembled WGS sequence"/>
</dbReference>
<dbReference type="NCBIfam" id="TIGR00747">
    <property type="entry name" value="fabH"/>
    <property type="match status" value="1"/>
</dbReference>
<dbReference type="GO" id="GO:0044550">
    <property type="term" value="P:secondary metabolite biosynthetic process"/>
    <property type="evidence" value="ECO:0007669"/>
    <property type="project" value="TreeGrafter"/>
</dbReference>
<dbReference type="OrthoDB" id="9815506at2"/>
<comment type="pathway">
    <text evidence="9">Lipid metabolism; fatty acid biosynthesis.</text>
</comment>
<keyword evidence="8 9" id="KW-0012">Acyltransferase</keyword>
<evidence type="ECO:0000256" key="6">
    <source>
        <dbReference type="ARBA" id="ARBA00023098"/>
    </source>
</evidence>
<evidence type="ECO:0000256" key="8">
    <source>
        <dbReference type="ARBA" id="ARBA00023315"/>
    </source>
</evidence>
<dbReference type="Pfam" id="PF08541">
    <property type="entry name" value="ACP_syn_III_C"/>
    <property type="match status" value="1"/>
</dbReference>
<dbReference type="NCBIfam" id="NF006829">
    <property type="entry name" value="PRK09352.1"/>
    <property type="match status" value="1"/>
</dbReference>
<evidence type="ECO:0000313" key="12">
    <source>
        <dbReference type="EMBL" id="RJG16653.1"/>
    </source>
</evidence>
<dbReference type="EC" id="2.3.1.180" evidence="9"/>
<dbReference type="InterPro" id="IPR004655">
    <property type="entry name" value="FabH"/>
</dbReference>
<sequence length="333" mass="35911">MPITRLHTKARITAFGSFVPERRLTNNDLAAMVDTNDEWIVTRTGMKERRIVDPGVYASDLAVKAANDLAERHGVDLRPVDAVLVATSTPDAFFPNTAALVQARLGMHDALALDISNACAGFVSGLQLGIGLIEAGMHQRVLVIGTEVLSQTVDYTDRSTCILFGDGAGAMLLEADDRRDSFMASLSATTGDTEAVLYRRATADRIGDVELREDGKLVQNGRVLYKWALQQIPIGVGNILSQLQLHADAVDWFIPHSANLRMIEAISERSGIPMERTLTSVTYYGNTSAASIPLAISLALAAGKLKPGDTTLLYGFGGGFSQAALLLRWPELQ</sequence>
<name>A0A3A3G8S1_PANTH</name>
<keyword evidence="3 9" id="KW-0444">Lipid biosynthesis</keyword>
<evidence type="ECO:0000313" key="13">
    <source>
        <dbReference type="EMBL" id="RJG20561.1"/>
    </source>
</evidence>
<dbReference type="PANTHER" id="PTHR34069:SF2">
    <property type="entry name" value="BETA-KETOACYL-[ACYL-CARRIER-PROTEIN] SYNTHASE III"/>
    <property type="match status" value="1"/>
</dbReference>
<evidence type="ECO:0000256" key="7">
    <source>
        <dbReference type="ARBA" id="ARBA00023160"/>
    </source>
</evidence>
<organism evidence="12 14">
    <name type="scientific">Paenibacillus thiaminolyticus</name>
    <name type="common">Bacillus thiaminolyticus</name>
    <dbReference type="NCBI Taxonomy" id="49283"/>
    <lineage>
        <taxon>Bacteria</taxon>
        <taxon>Bacillati</taxon>
        <taxon>Bacillota</taxon>
        <taxon>Bacilli</taxon>
        <taxon>Bacillales</taxon>
        <taxon>Paenibacillaceae</taxon>
        <taxon>Paenibacillus</taxon>
    </lineage>
</organism>
<dbReference type="Pfam" id="PF08545">
    <property type="entry name" value="ACP_syn_III"/>
    <property type="match status" value="1"/>
</dbReference>
<evidence type="ECO:0000259" key="10">
    <source>
        <dbReference type="Pfam" id="PF08541"/>
    </source>
</evidence>
<comment type="catalytic activity">
    <reaction evidence="9">
        <text>malonyl-[ACP] + acetyl-CoA + H(+) = 3-oxobutanoyl-[ACP] + CO2 + CoA</text>
        <dbReference type="Rhea" id="RHEA:12080"/>
        <dbReference type="Rhea" id="RHEA-COMP:9623"/>
        <dbReference type="Rhea" id="RHEA-COMP:9625"/>
        <dbReference type="ChEBI" id="CHEBI:15378"/>
        <dbReference type="ChEBI" id="CHEBI:16526"/>
        <dbReference type="ChEBI" id="CHEBI:57287"/>
        <dbReference type="ChEBI" id="CHEBI:57288"/>
        <dbReference type="ChEBI" id="CHEBI:78449"/>
        <dbReference type="ChEBI" id="CHEBI:78450"/>
        <dbReference type="EC" id="2.3.1.180"/>
    </reaction>
</comment>
<dbReference type="AlphaFoldDB" id="A0A3A3G8S1"/>
<dbReference type="GO" id="GO:0004315">
    <property type="term" value="F:3-oxoacyl-[acyl-carrier-protein] synthase activity"/>
    <property type="evidence" value="ECO:0007669"/>
    <property type="project" value="InterPro"/>
</dbReference>
<comment type="domain">
    <text evidence="9">The last Arg residue of the ACP-binding site is essential for the weak association between ACP/AcpP and FabH.</text>
</comment>
<evidence type="ECO:0000313" key="14">
    <source>
        <dbReference type="Proteomes" id="UP000266177"/>
    </source>
</evidence>
<reference evidence="12 14" key="1">
    <citation type="submission" date="2018-09" db="EMBL/GenBank/DDBJ databases">
        <title>Paenibacillus SK2017-BO5.</title>
        <authorList>
            <person name="Piskunova J.V."/>
            <person name="Dubiley S.A."/>
            <person name="Severinov K.V."/>
        </authorList>
    </citation>
    <scope>NUCLEOTIDE SEQUENCE [LARGE SCALE GENOMIC DNA]</scope>
    <source>
        <strain evidence="12 14">BO5</strain>
    </source>
</reference>
<evidence type="ECO:0000256" key="2">
    <source>
        <dbReference type="ARBA" id="ARBA00022490"/>
    </source>
</evidence>
<evidence type="ECO:0000256" key="1">
    <source>
        <dbReference type="ARBA" id="ARBA00008642"/>
    </source>
</evidence>
<dbReference type="EMBL" id="QYZD01000057">
    <property type="protein sequence ID" value="RJG16653.1"/>
    <property type="molecule type" value="Genomic_DNA"/>
</dbReference>
<feature type="active site" evidence="9">
    <location>
        <position position="256"/>
    </location>
</feature>
<protein>
    <recommendedName>
        <fullName evidence="9">Beta-ketoacyl-[acyl-carrier-protein] synthase III</fullName>
        <shortName evidence="9">Beta-ketoacyl-ACP synthase III</shortName>
        <shortName evidence="9">KAS III</shortName>
        <ecNumber evidence="9">2.3.1.180</ecNumber>
    </recommendedName>
    <alternativeName>
        <fullName evidence="9">3-oxoacyl-[acyl-carrier-protein] synthase 3</fullName>
    </alternativeName>
    <alternativeName>
        <fullName evidence="9">3-oxoacyl-[acyl-carrier-protein] synthase III</fullName>
    </alternativeName>
</protein>
<dbReference type="InterPro" id="IPR016039">
    <property type="entry name" value="Thiolase-like"/>
</dbReference>
<dbReference type="PANTHER" id="PTHR34069">
    <property type="entry name" value="3-OXOACYL-[ACYL-CARRIER-PROTEIN] SYNTHASE 3"/>
    <property type="match status" value="1"/>
</dbReference>
<dbReference type="RefSeq" id="WP_119796038.1">
    <property type="nucleotide sequence ID" value="NZ_QYZD01000034.1"/>
</dbReference>
<comment type="similarity">
    <text evidence="1 9">Belongs to the thiolase-like superfamily. FabH family.</text>
</comment>
<feature type="active site" evidence="9">
    <location>
        <position position="119"/>
    </location>
</feature>
<comment type="function">
    <text evidence="9">Catalyzes the condensation reaction of fatty acid synthesis by the addition to an acyl acceptor of two carbons from malonyl-ACP. Catalyzes the first condensation reaction which initiates fatty acid synthesis and may therefore play a role in governing the total rate of fatty acid production. Possesses both acetoacetyl-ACP synthase and acetyl transacylase activities. Its substrate specificity determines the biosynthesis of branched-chain and/or straight-chain of fatty acids.</text>
</comment>
<dbReference type="GO" id="GO:0006633">
    <property type="term" value="P:fatty acid biosynthetic process"/>
    <property type="evidence" value="ECO:0007669"/>
    <property type="project" value="UniProtKB-UniRule"/>
</dbReference>
<dbReference type="GO" id="GO:0033818">
    <property type="term" value="F:beta-ketoacyl-acyl-carrier-protein synthase III activity"/>
    <property type="evidence" value="ECO:0007669"/>
    <property type="project" value="UniProtKB-UniRule"/>
</dbReference>
<accession>A0A3A3G8S1</accession>